<dbReference type="AlphaFoldDB" id="A0A4U1C5Y6"/>
<dbReference type="RefSeq" id="WP_136876771.1">
    <property type="nucleotide sequence ID" value="NZ_SWBO01000004.1"/>
</dbReference>
<dbReference type="EMBL" id="SWBO01000004">
    <property type="protein sequence ID" value="TKC01408.1"/>
    <property type="molecule type" value="Genomic_DNA"/>
</dbReference>
<protein>
    <submittedName>
        <fullName evidence="1">Uncharacterized protein</fullName>
    </submittedName>
</protein>
<evidence type="ECO:0000313" key="1">
    <source>
        <dbReference type="EMBL" id="TKC01408.1"/>
    </source>
</evidence>
<proteinExistence type="predicted"/>
<evidence type="ECO:0000313" key="2">
    <source>
        <dbReference type="Proteomes" id="UP000310477"/>
    </source>
</evidence>
<reference evidence="1 2" key="1">
    <citation type="submission" date="2019-04" db="EMBL/GenBank/DDBJ databases">
        <title>Pedobacter sp. AR-2-6 sp. nov., isolated from Arctic soil.</title>
        <authorList>
            <person name="Dahal R.H."/>
            <person name="Kim D.-U."/>
        </authorList>
    </citation>
    <scope>NUCLEOTIDE SEQUENCE [LARGE SCALE GENOMIC DNA]</scope>
    <source>
        <strain evidence="1 2">AR-2-6</strain>
    </source>
</reference>
<dbReference type="Proteomes" id="UP000310477">
    <property type="component" value="Unassembled WGS sequence"/>
</dbReference>
<name>A0A4U1C5Y6_9SPHI</name>
<accession>A0A4U1C5Y6</accession>
<gene>
    <name evidence="1" type="ORF">FA045_09230</name>
</gene>
<sequence>MTKSIWEFSKEEKEEKTPFDFLVEYAGQLLEATDEIISGDVTRTYNDDNTGLIYTLYLVVPEMRYYSYKLIEVIQKDLVNVYPVDMILFGSAKQNRPKYENVYSNQFESRLREFISSSMTKNILSGLKIQLEIVRKYEGDRM</sequence>
<keyword evidence="2" id="KW-1185">Reference proteome</keyword>
<comment type="caution">
    <text evidence="1">The sequence shown here is derived from an EMBL/GenBank/DDBJ whole genome shotgun (WGS) entry which is preliminary data.</text>
</comment>
<organism evidence="1 2">
    <name type="scientific">Pedobacter cryotolerans</name>
    <dbReference type="NCBI Taxonomy" id="2571270"/>
    <lineage>
        <taxon>Bacteria</taxon>
        <taxon>Pseudomonadati</taxon>
        <taxon>Bacteroidota</taxon>
        <taxon>Sphingobacteriia</taxon>
        <taxon>Sphingobacteriales</taxon>
        <taxon>Sphingobacteriaceae</taxon>
        <taxon>Pedobacter</taxon>
    </lineage>
</organism>